<gene>
    <name evidence="1" type="ORF">FIBSPDRAFT_888837</name>
</gene>
<dbReference type="AlphaFoldDB" id="A0A166MVW0"/>
<reference evidence="1 2" key="1">
    <citation type="journal article" date="2016" name="Mol. Biol. Evol.">
        <title>Comparative Genomics of Early-Diverging Mushroom-Forming Fungi Provides Insights into the Origins of Lignocellulose Decay Capabilities.</title>
        <authorList>
            <person name="Nagy L.G."/>
            <person name="Riley R."/>
            <person name="Tritt A."/>
            <person name="Adam C."/>
            <person name="Daum C."/>
            <person name="Floudas D."/>
            <person name="Sun H."/>
            <person name="Yadav J.S."/>
            <person name="Pangilinan J."/>
            <person name="Larsson K.H."/>
            <person name="Matsuura K."/>
            <person name="Barry K."/>
            <person name="Labutti K."/>
            <person name="Kuo R."/>
            <person name="Ohm R.A."/>
            <person name="Bhattacharya S.S."/>
            <person name="Shirouzu T."/>
            <person name="Yoshinaga Y."/>
            <person name="Martin F.M."/>
            <person name="Grigoriev I.V."/>
            <person name="Hibbett D.S."/>
        </authorList>
    </citation>
    <scope>NUCLEOTIDE SEQUENCE [LARGE SCALE GENOMIC DNA]</scope>
    <source>
        <strain evidence="1 2">CBS 109695</strain>
    </source>
</reference>
<keyword evidence="2" id="KW-1185">Reference proteome</keyword>
<name>A0A166MVW0_9AGAM</name>
<dbReference type="EMBL" id="KV417526">
    <property type="protein sequence ID" value="KZP24374.1"/>
    <property type="molecule type" value="Genomic_DNA"/>
</dbReference>
<dbReference type="OrthoDB" id="2749120at2759"/>
<organism evidence="1 2">
    <name type="scientific">Athelia psychrophila</name>
    <dbReference type="NCBI Taxonomy" id="1759441"/>
    <lineage>
        <taxon>Eukaryota</taxon>
        <taxon>Fungi</taxon>
        <taxon>Dikarya</taxon>
        <taxon>Basidiomycota</taxon>
        <taxon>Agaricomycotina</taxon>
        <taxon>Agaricomycetes</taxon>
        <taxon>Agaricomycetidae</taxon>
        <taxon>Atheliales</taxon>
        <taxon>Atheliaceae</taxon>
        <taxon>Athelia</taxon>
    </lineage>
</organism>
<dbReference type="Proteomes" id="UP000076532">
    <property type="component" value="Unassembled WGS sequence"/>
</dbReference>
<accession>A0A166MVW0</accession>
<sequence>MSLTYAEREAYRRDILNIPSPLDEWLLSNERSPRIAFLKVYLMLGDVEAEYVTCRVDMEHDLIAGIETYRLYIVAKPSPRSLHSPERQLSPRAMLAFFAGGKDDIAAPPWTQWTKTTSIFQQPAGSFATLFARMATWPLNLAQRNLSARMILWSKIFVIFNETDSRAPLQILPPTYALVTPERPHRPVENTCSHKPRARLQAQPVQTSPITQMKLEMSDD</sequence>
<protein>
    <submittedName>
        <fullName evidence="1">Uncharacterized protein</fullName>
    </submittedName>
</protein>
<evidence type="ECO:0000313" key="2">
    <source>
        <dbReference type="Proteomes" id="UP000076532"/>
    </source>
</evidence>
<proteinExistence type="predicted"/>
<evidence type="ECO:0000313" key="1">
    <source>
        <dbReference type="EMBL" id="KZP24374.1"/>
    </source>
</evidence>